<accession>A0A9E7FP48</accession>
<dbReference type="EMBL" id="CP097506">
    <property type="protein sequence ID" value="URD98516.1"/>
    <property type="molecule type" value="Genomic_DNA"/>
</dbReference>
<evidence type="ECO:0000313" key="2">
    <source>
        <dbReference type="Proteomes" id="UP001055439"/>
    </source>
</evidence>
<protein>
    <submittedName>
        <fullName evidence="1">Uncharacterized protein</fullName>
    </submittedName>
</protein>
<keyword evidence="2" id="KW-1185">Reference proteome</keyword>
<proteinExistence type="predicted"/>
<dbReference type="Proteomes" id="UP001055439">
    <property type="component" value="Chromosome 4"/>
</dbReference>
<dbReference type="AlphaFoldDB" id="A0A9E7FP48"/>
<gene>
    <name evidence="1" type="ORF">MUK42_08819</name>
</gene>
<sequence length="103" mass="11913">MSAEMRFASPIRSSRPIAGFLILQLLFLGTFRCRFARPSAAHPDCGSGGLPRRMVAVRWWEREVAGFNLEEKPATQLRVLSCPLKFQWRFFVKKKEHARDNYA</sequence>
<evidence type="ECO:0000313" key="1">
    <source>
        <dbReference type="EMBL" id="URD98516.1"/>
    </source>
</evidence>
<name>A0A9E7FP48_9LILI</name>
<organism evidence="1 2">
    <name type="scientific">Musa troglodytarum</name>
    <name type="common">fe'i banana</name>
    <dbReference type="NCBI Taxonomy" id="320322"/>
    <lineage>
        <taxon>Eukaryota</taxon>
        <taxon>Viridiplantae</taxon>
        <taxon>Streptophyta</taxon>
        <taxon>Embryophyta</taxon>
        <taxon>Tracheophyta</taxon>
        <taxon>Spermatophyta</taxon>
        <taxon>Magnoliopsida</taxon>
        <taxon>Liliopsida</taxon>
        <taxon>Zingiberales</taxon>
        <taxon>Musaceae</taxon>
        <taxon>Musa</taxon>
    </lineage>
</organism>
<reference evidence="1" key="1">
    <citation type="submission" date="2022-05" db="EMBL/GenBank/DDBJ databases">
        <title>The Musa troglodytarum L. genome provides insights into the mechanism of non-climacteric behaviour and enrichment of carotenoids.</title>
        <authorList>
            <person name="Wang J."/>
        </authorList>
    </citation>
    <scope>NUCLEOTIDE SEQUENCE</scope>
    <source>
        <tissue evidence="1">Leaf</tissue>
    </source>
</reference>